<evidence type="ECO:0000313" key="1">
    <source>
        <dbReference type="EMBL" id="GGX80425.1"/>
    </source>
</evidence>
<sequence>MSGAEFYPQDASARASWRLAVSMGAHARTYKFALGQALLEFGRQGQEAVPLAEFAAAYAWMSTRVSTWRSAGASAGCRTSRLAQVRR</sequence>
<dbReference type="AlphaFoldDB" id="A0A918NM89"/>
<dbReference type="EMBL" id="BMVU01000017">
    <property type="protein sequence ID" value="GGX80425.1"/>
    <property type="molecule type" value="Genomic_DNA"/>
</dbReference>
<evidence type="ECO:0000313" key="2">
    <source>
        <dbReference type="Proteomes" id="UP000619244"/>
    </source>
</evidence>
<dbReference type="RefSeq" id="WP_190191503.1">
    <property type="nucleotide sequence ID" value="NZ_BMVU01000017.1"/>
</dbReference>
<keyword evidence="2" id="KW-1185">Reference proteome</keyword>
<reference evidence="1" key="1">
    <citation type="journal article" date="2014" name="Int. J. Syst. Evol. Microbiol.">
        <title>Complete genome sequence of Corynebacterium casei LMG S-19264T (=DSM 44701T), isolated from a smear-ripened cheese.</title>
        <authorList>
            <consortium name="US DOE Joint Genome Institute (JGI-PGF)"/>
            <person name="Walter F."/>
            <person name="Albersmeier A."/>
            <person name="Kalinowski J."/>
            <person name="Ruckert C."/>
        </authorList>
    </citation>
    <scope>NUCLEOTIDE SEQUENCE</scope>
    <source>
        <strain evidence="1">JCM 4790</strain>
    </source>
</reference>
<dbReference type="Proteomes" id="UP000619244">
    <property type="component" value="Unassembled WGS sequence"/>
</dbReference>
<accession>A0A918NM89</accession>
<name>A0A918NM89_9ACTN</name>
<proteinExistence type="predicted"/>
<protein>
    <submittedName>
        <fullName evidence="1">Uncharacterized protein</fullName>
    </submittedName>
</protein>
<gene>
    <name evidence="1" type="ORF">GCM10010358_38490</name>
</gene>
<reference evidence="1" key="2">
    <citation type="submission" date="2020-09" db="EMBL/GenBank/DDBJ databases">
        <authorList>
            <person name="Sun Q."/>
            <person name="Ohkuma M."/>
        </authorList>
    </citation>
    <scope>NUCLEOTIDE SEQUENCE</scope>
    <source>
        <strain evidence="1">JCM 4790</strain>
    </source>
</reference>
<organism evidence="1 2">
    <name type="scientific">Streptomyces minutiscleroticus</name>
    <dbReference type="NCBI Taxonomy" id="68238"/>
    <lineage>
        <taxon>Bacteria</taxon>
        <taxon>Bacillati</taxon>
        <taxon>Actinomycetota</taxon>
        <taxon>Actinomycetes</taxon>
        <taxon>Kitasatosporales</taxon>
        <taxon>Streptomycetaceae</taxon>
        <taxon>Streptomyces</taxon>
    </lineage>
</organism>
<comment type="caution">
    <text evidence="1">The sequence shown here is derived from an EMBL/GenBank/DDBJ whole genome shotgun (WGS) entry which is preliminary data.</text>
</comment>